<evidence type="ECO:0000259" key="17">
    <source>
        <dbReference type="Pfam" id="PF09190"/>
    </source>
</evidence>
<dbReference type="InterPro" id="IPR024909">
    <property type="entry name" value="Cys-tRNA/MSH_ligase"/>
</dbReference>
<accession>A0A854QQL3</accession>
<evidence type="ECO:0000256" key="7">
    <source>
        <dbReference type="ARBA" id="ARBA00022723"/>
    </source>
</evidence>
<evidence type="ECO:0000256" key="3">
    <source>
        <dbReference type="ARBA" id="ARBA00005594"/>
    </source>
</evidence>
<dbReference type="Proteomes" id="UP000199727">
    <property type="component" value="Unassembled WGS sequence"/>
</dbReference>
<evidence type="ECO:0000256" key="5">
    <source>
        <dbReference type="ARBA" id="ARBA00022490"/>
    </source>
</evidence>
<dbReference type="GO" id="GO:0005737">
    <property type="term" value="C:cytoplasm"/>
    <property type="evidence" value="ECO:0007669"/>
    <property type="project" value="UniProtKB-SubCell"/>
</dbReference>
<dbReference type="SUPFAM" id="SSF52374">
    <property type="entry name" value="Nucleotidylyl transferase"/>
    <property type="match status" value="1"/>
</dbReference>
<dbReference type="CDD" id="cd00672">
    <property type="entry name" value="CysRS_core"/>
    <property type="match status" value="1"/>
</dbReference>
<feature type="domain" description="tRNA synthetases class I catalytic" evidence="16">
    <location>
        <begin position="66"/>
        <end position="512"/>
    </location>
</feature>
<keyword evidence="12" id="KW-0030">Aminoacyl-tRNA synthetase</keyword>
<evidence type="ECO:0000256" key="12">
    <source>
        <dbReference type="ARBA" id="ARBA00023146"/>
    </source>
</evidence>
<keyword evidence="9" id="KW-0862">Zinc</keyword>
<dbReference type="GO" id="GO:0006423">
    <property type="term" value="P:cysteinyl-tRNA aminoacylation"/>
    <property type="evidence" value="ECO:0007669"/>
    <property type="project" value="InterPro"/>
</dbReference>
<comment type="caution">
    <text evidence="18">The sequence shown here is derived from an EMBL/GenBank/DDBJ whole genome shotgun (WGS) entry which is preliminary data.</text>
</comment>
<dbReference type="PANTHER" id="PTHR10890">
    <property type="entry name" value="CYSTEINYL-TRNA SYNTHETASE"/>
    <property type="match status" value="1"/>
</dbReference>
<dbReference type="FunFam" id="1.20.120.1910:FF:000005">
    <property type="entry name" value="Cysteine-tRNA ligase, putative"/>
    <property type="match status" value="1"/>
</dbReference>
<evidence type="ECO:0000256" key="10">
    <source>
        <dbReference type="ARBA" id="ARBA00022840"/>
    </source>
</evidence>
<evidence type="ECO:0000256" key="6">
    <source>
        <dbReference type="ARBA" id="ARBA00022598"/>
    </source>
</evidence>
<reference evidence="18 19" key="1">
    <citation type="submission" date="2017-06" db="EMBL/GenBank/DDBJ databases">
        <title>Global population genomics of the pathogenic fungus Cryptococcus neoformans var. grubii.</title>
        <authorList>
            <person name="Cuomo C."/>
            <person name="Litvintseva A."/>
            <person name="Chen Y."/>
            <person name="Young S."/>
            <person name="Zeng Q."/>
            <person name="Chapman S."/>
            <person name="Gujja S."/>
            <person name="Saif S."/>
            <person name="Birren B."/>
        </authorList>
    </citation>
    <scope>NUCLEOTIDE SEQUENCE [LARGE SCALE GENOMIC DNA]</scope>
    <source>
        <strain evidence="18 19">Tu259-1</strain>
    </source>
</reference>
<dbReference type="EMBL" id="AMKT01000016">
    <property type="protein sequence ID" value="OXG28271.1"/>
    <property type="molecule type" value="Genomic_DNA"/>
</dbReference>
<dbReference type="Pfam" id="PF09190">
    <property type="entry name" value="DALR_2"/>
    <property type="match status" value="1"/>
</dbReference>
<evidence type="ECO:0000313" key="19">
    <source>
        <dbReference type="Proteomes" id="UP000199727"/>
    </source>
</evidence>
<keyword evidence="11" id="KW-0648">Protein biosynthesis</keyword>
<keyword evidence="10" id="KW-0067">ATP-binding</keyword>
<organism evidence="18 19">
    <name type="scientific">Cryptococcus neoformans Tu259-1</name>
    <dbReference type="NCBI Taxonomy" id="1230072"/>
    <lineage>
        <taxon>Eukaryota</taxon>
        <taxon>Fungi</taxon>
        <taxon>Dikarya</taxon>
        <taxon>Basidiomycota</taxon>
        <taxon>Agaricomycotina</taxon>
        <taxon>Tremellomycetes</taxon>
        <taxon>Tremellales</taxon>
        <taxon>Cryptococcaceae</taxon>
        <taxon>Cryptococcus</taxon>
        <taxon>Cryptococcus neoformans species complex</taxon>
    </lineage>
</organism>
<keyword evidence="5" id="KW-0963">Cytoplasm</keyword>
<keyword evidence="7" id="KW-0479">Metal-binding</keyword>
<evidence type="ECO:0000256" key="15">
    <source>
        <dbReference type="SAM" id="MobiDB-lite"/>
    </source>
</evidence>
<evidence type="ECO:0000256" key="1">
    <source>
        <dbReference type="ARBA" id="ARBA00001947"/>
    </source>
</evidence>
<feature type="domain" description="Cysteinyl-tRNA synthetase class Ia DALR" evidence="17">
    <location>
        <begin position="563"/>
        <end position="592"/>
    </location>
</feature>
<dbReference type="OrthoDB" id="438179at2759"/>
<dbReference type="InterPro" id="IPR015273">
    <property type="entry name" value="Cys-tRNA-synt_Ia_DALR"/>
</dbReference>
<comment type="similarity">
    <text evidence="3">Belongs to the class-I aminoacyl-tRNA synthetase family.</text>
</comment>
<dbReference type="InterPro" id="IPR032678">
    <property type="entry name" value="tRNA-synt_1_cat_dom"/>
</dbReference>
<dbReference type="PANTHER" id="PTHR10890:SF3">
    <property type="entry name" value="CYSTEINE--TRNA LIGASE, CYTOPLASMIC"/>
    <property type="match status" value="1"/>
</dbReference>
<dbReference type="Gene3D" id="1.20.120.1910">
    <property type="entry name" value="Cysteine-tRNA ligase, C-terminal anti-codon recognition domain"/>
    <property type="match status" value="1"/>
</dbReference>
<evidence type="ECO:0000256" key="4">
    <source>
        <dbReference type="ARBA" id="ARBA00012832"/>
    </source>
</evidence>
<evidence type="ECO:0000256" key="9">
    <source>
        <dbReference type="ARBA" id="ARBA00022833"/>
    </source>
</evidence>
<comment type="subcellular location">
    <subcellularLocation>
        <location evidence="2">Cytoplasm</location>
    </subcellularLocation>
</comment>
<gene>
    <name evidence="18" type="ORF">C361_00969</name>
</gene>
<evidence type="ECO:0000256" key="13">
    <source>
        <dbReference type="ARBA" id="ARBA00031499"/>
    </source>
</evidence>
<dbReference type="Pfam" id="PF01406">
    <property type="entry name" value="tRNA-synt_1e"/>
    <property type="match status" value="1"/>
</dbReference>
<feature type="region of interest" description="Disordered" evidence="15">
    <location>
        <begin position="352"/>
        <end position="371"/>
    </location>
</feature>
<dbReference type="InterPro" id="IPR015803">
    <property type="entry name" value="Cys-tRNA-ligase"/>
</dbReference>
<dbReference type="AlphaFoldDB" id="A0A854QQL3"/>
<dbReference type="PRINTS" id="PR00983">
    <property type="entry name" value="TRNASYNTHCYS"/>
</dbReference>
<dbReference type="EC" id="6.1.1.16" evidence="4"/>
<proteinExistence type="inferred from homology"/>
<sequence>MLPPILAKIPLRLLRPQATQQLRSLSYTMATNKSVVTQPTWYSPAKSTDEPVLRVYNSLTRSKDVFVPTNGRRVDWYNCGPTVYDSSHMGHARNYLTQDIVRRILRDYFSYDVNFVMNVTDIDDKIILRARESYLLDQAISSNPALSPELVSDVEAAFTKYLAKPLKSLTTPLEHPPNATSFEILDLLLQKDQSEAQWAKEAREREEKFGMYLASLSKARDAYNVAQQKVGKPEGEGQAVKDLVEGATDVLGPYLGEKLGHTITDPIAVCRRLASYWENAFFTDMARLRVLPPDTITRVSEYVPEIVSFVQRIIDNGFAYEGDGSIWFDVDKFEGAEGDGFRHEYAKLQPSSKGNKKLLDEGEGALTGSQGKRRPADFALWKAKSKPGEPAWPSPWGEGRPGWHIECSVMASAILGSGMDIHSGGVDLMFPHHDNELAQAEAYHGCKQWVNYFLHTGHLHIEGLKMSKSLKNFITIDEALQTYSARQLRLAFMLQIWNAKLDFKKDLIVDTKAKEETFDNFFTNVKARMTDAAARGPNEDGKHHYEEAEKSLMANFHKAQNDFRAALCDSFNTPAAIQTLLDLVSAVNLYFASRGREYNIAPVVTIAQWITRMLRMFGLGEGDVTSGQIGWGKEGDEVSGGDFEGKLDPYLRAMASFRDDIRRLAIEGATPGEILKLCDKFRDQDLANLGIQLDDGQSATGGALYKLVDPSILIRAREEKERAAAEKAEKKKAAEAKRIAQLEKGRVPPQEMFRPPNVAEGTYSAWDEQGLPTKDGEGQDLSKSLQKKVAKEWKVQEKAHGAWLAWQKEQEGK</sequence>
<dbReference type="Gene3D" id="3.40.50.620">
    <property type="entry name" value="HUPs"/>
    <property type="match status" value="1"/>
</dbReference>
<feature type="coiled-coil region" evidence="14">
    <location>
        <begin position="713"/>
        <end position="745"/>
    </location>
</feature>
<dbReference type="NCBIfam" id="TIGR00435">
    <property type="entry name" value="cysS"/>
    <property type="match status" value="1"/>
</dbReference>
<evidence type="ECO:0000256" key="8">
    <source>
        <dbReference type="ARBA" id="ARBA00022741"/>
    </source>
</evidence>
<dbReference type="InterPro" id="IPR014729">
    <property type="entry name" value="Rossmann-like_a/b/a_fold"/>
</dbReference>
<dbReference type="GO" id="GO:0046872">
    <property type="term" value="F:metal ion binding"/>
    <property type="evidence" value="ECO:0007669"/>
    <property type="project" value="UniProtKB-KW"/>
</dbReference>
<keyword evidence="14" id="KW-0175">Coiled coil</keyword>
<dbReference type="HAMAP" id="MF_00041">
    <property type="entry name" value="Cys_tRNA_synth"/>
    <property type="match status" value="1"/>
</dbReference>
<protein>
    <recommendedName>
        <fullName evidence="4">cysteine--tRNA ligase</fullName>
        <ecNumber evidence="4">6.1.1.16</ecNumber>
    </recommendedName>
    <alternativeName>
        <fullName evidence="13">Cysteinyl-tRNA synthetase</fullName>
    </alternativeName>
</protein>
<dbReference type="SUPFAM" id="SSF47323">
    <property type="entry name" value="Anticodon-binding domain of a subclass of class I aminoacyl-tRNA synthetases"/>
    <property type="match status" value="1"/>
</dbReference>
<keyword evidence="6 18" id="KW-0436">Ligase</keyword>
<name>A0A854QQL3_CRYNE</name>
<feature type="region of interest" description="Disordered" evidence="15">
    <location>
        <begin position="749"/>
        <end position="783"/>
    </location>
</feature>
<dbReference type="GO" id="GO:0005524">
    <property type="term" value="F:ATP binding"/>
    <property type="evidence" value="ECO:0007669"/>
    <property type="project" value="UniProtKB-KW"/>
</dbReference>
<dbReference type="GO" id="GO:0004817">
    <property type="term" value="F:cysteine-tRNA ligase activity"/>
    <property type="evidence" value="ECO:0007669"/>
    <property type="project" value="UniProtKB-EC"/>
</dbReference>
<evidence type="ECO:0000256" key="11">
    <source>
        <dbReference type="ARBA" id="ARBA00022917"/>
    </source>
</evidence>
<evidence type="ECO:0000256" key="2">
    <source>
        <dbReference type="ARBA" id="ARBA00004496"/>
    </source>
</evidence>
<evidence type="ECO:0000259" key="16">
    <source>
        <dbReference type="Pfam" id="PF01406"/>
    </source>
</evidence>
<dbReference type="InterPro" id="IPR009080">
    <property type="entry name" value="tRNAsynth_Ia_anticodon-bd"/>
</dbReference>
<keyword evidence="8" id="KW-0547">Nucleotide-binding</keyword>
<evidence type="ECO:0000256" key="14">
    <source>
        <dbReference type="SAM" id="Coils"/>
    </source>
</evidence>
<evidence type="ECO:0000313" key="18">
    <source>
        <dbReference type="EMBL" id="OXG28271.1"/>
    </source>
</evidence>
<comment type="cofactor">
    <cofactor evidence="1">
        <name>Zn(2+)</name>
        <dbReference type="ChEBI" id="CHEBI:29105"/>
    </cofactor>
</comment>